<proteinExistence type="predicted"/>
<keyword evidence="3" id="KW-1185">Reference proteome</keyword>
<gene>
    <name evidence="2" type="ORF">Ccrd_001032</name>
</gene>
<dbReference type="EMBL" id="LEKV01004128">
    <property type="protein sequence ID" value="KVH96875.1"/>
    <property type="molecule type" value="Genomic_DNA"/>
</dbReference>
<name>A0A103XU07_CYNCS</name>
<reference evidence="2 3" key="1">
    <citation type="journal article" date="2016" name="Sci. Rep.">
        <title>The genome sequence of the outbreeding globe artichoke constructed de novo incorporating a phase-aware low-pass sequencing strategy of F1 progeny.</title>
        <authorList>
            <person name="Scaglione D."/>
            <person name="Reyes-Chin-Wo S."/>
            <person name="Acquadro A."/>
            <person name="Froenicke L."/>
            <person name="Portis E."/>
            <person name="Beitel C."/>
            <person name="Tirone M."/>
            <person name="Mauro R."/>
            <person name="Lo Monaco A."/>
            <person name="Mauromicale G."/>
            <person name="Faccioli P."/>
            <person name="Cattivelli L."/>
            <person name="Rieseberg L."/>
            <person name="Michelmore R."/>
            <person name="Lanteri S."/>
        </authorList>
    </citation>
    <scope>NUCLEOTIDE SEQUENCE [LARGE SCALE GENOMIC DNA]</scope>
    <source>
        <strain evidence="2">2C</strain>
    </source>
</reference>
<keyword evidence="1" id="KW-1133">Transmembrane helix</keyword>
<evidence type="ECO:0000256" key="1">
    <source>
        <dbReference type="SAM" id="Phobius"/>
    </source>
</evidence>
<feature type="transmembrane region" description="Helical" evidence="1">
    <location>
        <begin position="30"/>
        <end position="51"/>
    </location>
</feature>
<keyword evidence="1" id="KW-0812">Transmembrane</keyword>
<evidence type="ECO:0000313" key="2">
    <source>
        <dbReference type="EMBL" id="KVH96875.1"/>
    </source>
</evidence>
<organism evidence="2 3">
    <name type="scientific">Cynara cardunculus var. scolymus</name>
    <name type="common">Globe artichoke</name>
    <name type="synonym">Cynara scolymus</name>
    <dbReference type="NCBI Taxonomy" id="59895"/>
    <lineage>
        <taxon>Eukaryota</taxon>
        <taxon>Viridiplantae</taxon>
        <taxon>Streptophyta</taxon>
        <taxon>Embryophyta</taxon>
        <taxon>Tracheophyta</taxon>
        <taxon>Spermatophyta</taxon>
        <taxon>Magnoliopsida</taxon>
        <taxon>eudicotyledons</taxon>
        <taxon>Gunneridae</taxon>
        <taxon>Pentapetalae</taxon>
        <taxon>asterids</taxon>
        <taxon>campanulids</taxon>
        <taxon>Asterales</taxon>
        <taxon>Asteraceae</taxon>
        <taxon>Carduoideae</taxon>
        <taxon>Cardueae</taxon>
        <taxon>Carduinae</taxon>
        <taxon>Cynara</taxon>
    </lineage>
</organism>
<dbReference type="AlphaFoldDB" id="A0A103XU07"/>
<protein>
    <submittedName>
        <fullName evidence="2">Uncharacterized protein</fullName>
    </submittedName>
</protein>
<comment type="caution">
    <text evidence="2">The sequence shown here is derived from an EMBL/GenBank/DDBJ whole genome shotgun (WGS) entry which is preliminary data.</text>
</comment>
<evidence type="ECO:0000313" key="3">
    <source>
        <dbReference type="Proteomes" id="UP000243975"/>
    </source>
</evidence>
<dbReference type="Gramene" id="KVH96875">
    <property type="protein sequence ID" value="KVH96875"/>
    <property type="gene ID" value="Ccrd_001032"/>
</dbReference>
<accession>A0A103XU07</accession>
<sequence length="71" mass="8431">MKSYYHIQVVCEVVIVVMYVKDGYAFHIKLLAMIGLYLQSMMVFIPLKLLIPLLQQEHILHAHQWMLHHTI</sequence>
<keyword evidence="1" id="KW-0472">Membrane</keyword>
<dbReference type="Proteomes" id="UP000243975">
    <property type="component" value="Unassembled WGS sequence"/>
</dbReference>